<evidence type="ECO:0000313" key="11">
    <source>
        <dbReference type="Proteomes" id="UP000620139"/>
    </source>
</evidence>
<dbReference type="Gene3D" id="1.20.1600.10">
    <property type="entry name" value="Outer membrane efflux proteins (OEP)"/>
    <property type="match status" value="1"/>
</dbReference>
<organism evidence="10 11">
    <name type="scientific">Inhella gelatinilytica</name>
    <dbReference type="NCBI Taxonomy" id="2795030"/>
    <lineage>
        <taxon>Bacteria</taxon>
        <taxon>Pseudomonadati</taxon>
        <taxon>Pseudomonadota</taxon>
        <taxon>Betaproteobacteria</taxon>
        <taxon>Burkholderiales</taxon>
        <taxon>Sphaerotilaceae</taxon>
        <taxon>Inhella</taxon>
    </lineage>
</organism>
<dbReference type="RefSeq" id="WP_198099460.1">
    <property type="nucleotide sequence ID" value="NZ_JAEDAL010000001.1"/>
</dbReference>
<dbReference type="PANTHER" id="PTHR30026:SF20">
    <property type="entry name" value="OUTER MEMBRANE PROTEIN TOLC"/>
    <property type="match status" value="1"/>
</dbReference>
<keyword evidence="9" id="KW-0732">Signal</keyword>
<feature type="coiled-coil region" evidence="8">
    <location>
        <begin position="338"/>
        <end position="365"/>
    </location>
</feature>
<dbReference type="AlphaFoldDB" id="A0A931IVQ3"/>
<reference evidence="10" key="1">
    <citation type="submission" date="2020-12" db="EMBL/GenBank/DDBJ databases">
        <title>The genome sequence of Inhella sp. 4Y17.</title>
        <authorList>
            <person name="Liu Y."/>
        </authorList>
    </citation>
    <scope>NUCLEOTIDE SEQUENCE</scope>
    <source>
        <strain evidence="10">4Y10</strain>
    </source>
</reference>
<keyword evidence="7" id="KW-0998">Cell outer membrane</keyword>
<evidence type="ECO:0000256" key="1">
    <source>
        <dbReference type="ARBA" id="ARBA00004442"/>
    </source>
</evidence>
<keyword evidence="3" id="KW-0813">Transport</keyword>
<dbReference type="InterPro" id="IPR003423">
    <property type="entry name" value="OMP_efflux"/>
</dbReference>
<feature type="signal peptide" evidence="9">
    <location>
        <begin position="1"/>
        <end position="19"/>
    </location>
</feature>
<keyword evidence="5" id="KW-0812">Transmembrane</keyword>
<dbReference type="Proteomes" id="UP000620139">
    <property type="component" value="Unassembled WGS sequence"/>
</dbReference>
<dbReference type="GO" id="GO:0009279">
    <property type="term" value="C:cell outer membrane"/>
    <property type="evidence" value="ECO:0007669"/>
    <property type="project" value="UniProtKB-SubCell"/>
</dbReference>
<feature type="chain" id="PRO_5037595828" evidence="9">
    <location>
        <begin position="20"/>
        <end position="462"/>
    </location>
</feature>
<comment type="similarity">
    <text evidence="2">Belongs to the outer membrane factor (OMF) (TC 1.B.17) family.</text>
</comment>
<evidence type="ECO:0000256" key="2">
    <source>
        <dbReference type="ARBA" id="ARBA00007613"/>
    </source>
</evidence>
<dbReference type="GO" id="GO:0015288">
    <property type="term" value="F:porin activity"/>
    <property type="evidence" value="ECO:0007669"/>
    <property type="project" value="TreeGrafter"/>
</dbReference>
<gene>
    <name evidence="10" type="ORF">I7X43_03285</name>
</gene>
<name>A0A931IVQ3_9BURK</name>
<keyword evidence="8" id="KW-0175">Coiled coil</keyword>
<evidence type="ECO:0000256" key="9">
    <source>
        <dbReference type="SAM" id="SignalP"/>
    </source>
</evidence>
<proteinExistence type="inferred from homology"/>
<evidence type="ECO:0000256" key="8">
    <source>
        <dbReference type="SAM" id="Coils"/>
    </source>
</evidence>
<evidence type="ECO:0000256" key="7">
    <source>
        <dbReference type="ARBA" id="ARBA00023237"/>
    </source>
</evidence>
<comment type="caution">
    <text evidence="10">The sequence shown here is derived from an EMBL/GenBank/DDBJ whole genome shotgun (WGS) entry which is preliminary data.</text>
</comment>
<sequence length="462" mass="48742">MNRSLLTLALAALLVPAQAQTQALDLLEAWQRAEQRAPEAAQARAAREAGVARGEQAKALWRPQLLVEAGASKATHETAMRGAQFSAPGFGQSQGVAFDTSVTGGTGTRTALMLRQPLFSRERDAQAQALGLSQSMAEAEWTQARQALMLQVVEAYFAVGLAHERLRLVAQQQTAVDRAAAEARDRFQLGDRPITDVHEATARAAALQAERLAADSQIQVVRAALADLMGALPADAAPRLPAANPRVPAGALATWLQDADQGNPGLQRAELGVQVLQAQARAVAGAALPTVDLVAQAARERLSGSGDFGAARNSATQGAIGVQVVLPLYTGGMRPALAHEAQARVSRAQAERDRARQQVAQQTRAAWLDLAVGERQLAALSAALEASRARLDATRLGLQAGDRTLLDLLRAENDAAAAELALLEARTRLITSRLHLSALAGQLDEGALQQARALLPPVPQPQ</sequence>
<comment type="subcellular location">
    <subcellularLocation>
        <location evidence="1">Cell outer membrane</location>
    </subcellularLocation>
</comment>
<dbReference type="EMBL" id="JAEDAL010000001">
    <property type="protein sequence ID" value="MBH9551865.1"/>
    <property type="molecule type" value="Genomic_DNA"/>
</dbReference>
<dbReference type="SUPFAM" id="SSF56954">
    <property type="entry name" value="Outer membrane efflux proteins (OEP)"/>
    <property type="match status" value="1"/>
</dbReference>
<keyword evidence="11" id="KW-1185">Reference proteome</keyword>
<dbReference type="GO" id="GO:1990281">
    <property type="term" value="C:efflux pump complex"/>
    <property type="evidence" value="ECO:0007669"/>
    <property type="project" value="TreeGrafter"/>
</dbReference>
<accession>A0A931IVQ3</accession>
<dbReference type="InterPro" id="IPR051906">
    <property type="entry name" value="TolC-like"/>
</dbReference>
<evidence type="ECO:0000256" key="4">
    <source>
        <dbReference type="ARBA" id="ARBA00022452"/>
    </source>
</evidence>
<keyword evidence="6" id="KW-0472">Membrane</keyword>
<dbReference type="GO" id="GO:0015562">
    <property type="term" value="F:efflux transmembrane transporter activity"/>
    <property type="evidence" value="ECO:0007669"/>
    <property type="project" value="InterPro"/>
</dbReference>
<protein>
    <submittedName>
        <fullName evidence="10">TolC family protein</fullName>
    </submittedName>
</protein>
<keyword evidence="4" id="KW-1134">Transmembrane beta strand</keyword>
<dbReference type="Pfam" id="PF02321">
    <property type="entry name" value="OEP"/>
    <property type="match status" value="2"/>
</dbReference>
<evidence type="ECO:0000256" key="6">
    <source>
        <dbReference type="ARBA" id="ARBA00023136"/>
    </source>
</evidence>
<evidence type="ECO:0000256" key="3">
    <source>
        <dbReference type="ARBA" id="ARBA00022448"/>
    </source>
</evidence>
<dbReference type="PANTHER" id="PTHR30026">
    <property type="entry name" value="OUTER MEMBRANE PROTEIN TOLC"/>
    <property type="match status" value="1"/>
</dbReference>
<evidence type="ECO:0000256" key="5">
    <source>
        <dbReference type="ARBA" id="ARBA00022692"/>
    </source>
</evidence>
<evidence type="ECO:0000313" key="10">
    <source>
        <dbReference type="EMBL" id="MBH9551865.1"/>
    </source>
</evidence>